<name>A0A6A6IWY9_9PLEO</name>
<keyword evidence="3" id="KW-1185">Reference proteome</keyword>
<dbReference type="Gene3D" id="1.10.510.10">
    <property type="entry name" value="Transferase(Phosphotransferase) domain 1"/>
    <property type="match status" value="1"/>
</dbReference>
<dbReference type="PROSITE" id="PS50011">
    <property type="entry name" value="PROTEIN_KINASE_DOM"/>
    <property type="match status" value="1"/>
</dbReference>
<dbReference type="GO" id="GO:0005524">
    <property type="term" value="F:ATP binding"/>
    <property type="evidence" value="ECO:0007669"/>
    <property type="project" value="InterPro"/>
</dbReference>
<protein>
    <recommendedName>
        <fullName evidence="1">Protein kinase domain-containing protein</fullName>
    </recommendedName>
</protein>
<dbReference type="EMBL" id="ML987190">
    <property type="protein sequence ID" value="KAF2254140.1"/>
    <property type="molecule type" value="Genomic_DNA"/>
</dbReference>
<dbReference type="OrthoDB" id="3779160at2759"/>
<accession>A0A6A6IWY9</accession>
<dbReference type="InterPro" id="IPR011009">
    <property type="entry name" value="Kinase-like_dom_sf"/>
</dbReference>
<dbReference type="InterPro" id="IPR000719">
    <property type="entry name" value="Prot_kinase_dom"/>
</dbReference>
<proteinExistence type="predicted"/>
<reference evidence="2" key="1">
    <citation type="journal article" date="2020" name="Stud. Mycol.">
        <title>101 Dothideomycetes genomes: a test case for predicting lifestyles and emergence of pathogens.</title>
        <authorList>
            <person name="Haridas S."/>
            <person name="Albert R."/>
            <person name="Binder M."/>
            <person name="Bloem J."/>
            <person name="Labutti K."/>
            <person name="Salamov A."/>
            <person name="Andreopoulos B."/>
            <person name="Baker S."/>
            <person name="Barry K."/>
            <person name="Bills G."/>
            <person name="Bluhm B."/>
            <person name="Cannon C."/>
            <person name="Castanera R."/>
            <person name="Culley D."/>
            <person name="Daum C."/>
            <person name="Ezra D."/>
            <person name="Gonzalez J."/>
            <person name="Henrissat B."/>
            <person name="Kuo A."/>
            <person name="Liang C."/>
            <person name="Lipzen A."/>
            <person name="Lutzoni F."/>
            <person name="Magnuson J."/>
            <person name="Mondo S."/>
            <person name="Nolan M."/>
            <person name="Ohm R."/>
            <person name="Pangilinan J."/>
            <person name="Park H.-J."/>
            <person name="Ramirez L."/>
            <person name="Alfaro M."/>
            <person name="Sun H."/>
            <person name="Tritt A."/>
            <person name="Yoshinaga Y."/>
            <person name="Zwiers L.-H."/>
            <person name="Turgeon B."/>
            <person name="Goodwin S."/>
            <person name="Spatafora J."/>
            <person name="Crous P."/>
            <person name="Grigoriev I."/>
        </authorList>
    </citation>
    <scope>NUCLEOTIDE SEQUENCE</scope>
    <source>
        <strain evidence="2">CBS 122368</strain>
    </source>
</reference>
<dbReference type="GO" id="GO:0004672">
    <property type="term" value="F:protein kinase activity"/>
    <property type="evidence" value="ECO:0007669"/>
    <property type="project" value="InterPro"/>
</dbReference>
<gene>
    <name evidence="2" type="ORF">BU26DRAFT_379243</name>
</gene>
<evidence type="ECO:0000313" key="3">
    <source>
        <dbReference type="Proteomes" id="UP000800094"/>
    </source>
</evidence>
<feature type="domain" description="Protein kinase" evidence="1">
    <location>
        <begin position="1"/>
        <end position="58"/>
    </location>
</feature>
<evidence type="ECO:0000259" key="1">
    <source>
        <dbReference type="PROSITE" id="PS50011"/>
    </source>
</evidence>
<feature type="non-terminal residue" evidence="2">
    <location>
        <position position="1"/>
    </location>
</feature>
<dbReference type="GeneID" id="54575881"/>
<dbReference type="AlphaFoldDB" id="A0A6A6IWY9"/>
<evidence type="ECO:0000313" key="2">
    <source>
        <dbReference type="EMBL" id="KAF2254140.1"/>
    </source>
</evidence>
<dbReference type="SUPFAM" id="SSF56112">
    <property type="entry name" value="Protein kinase-like (PK-like)"/>
    <property type="match status" value="1"/>
</dbReference>
<dbReference type="Proteomes" id="UP000800094">
    <property type="component" value="Unassembled WGS sequence"/>
</dbReference>
<organism evidence="2 3">
    <name type="scientific">Trematosphaeria pertusa</name>
    <dbReference type="NCBI Taxonomy" id="390896"/>
    <lineage>
        <taxon>Eukaryota</taxon>
        <taxon>Fungi</taxon>
        <taxon>Dikarya</taxon>
        <taxon>Ascomycota</taxon>
        <taxon>Pezizomycotina</taxon>
        <taxon>Dothideomycetes</taxon>
        <taxon>Pleosporomycetidae</taxon>
        <taxon>Pleosporales</taxon>
        <taxon>Massarineae</taxon>
        <taxon>Trematosphaeriaceae</taxon>
        <taxon>Trematosphaeria</taxon>
    </lineage>
</organism>
<sequence length="58" mass="6892">SARAIHNLGVLHKDLEPRNILWSEETGRVMVIDFERAEVVRQLKHHMLDEYAKRRRNG</sequence>
<dbReference type="RefSeq" id="XP_033689144.1">
    <property type="nucleotide sequence ID" value="XM_033822551.1"/>
</dbReference>
<dbReference type="Pfam" id="PF06293">
    <property type="entry name" value="Kdo"/>
    <property type="match status" value="1"/>
</dbReference>
<feature type="non-terminal residue" evidence="2">
    <location>
        <position position="58"/>
    </location>
</feature>